<dbReference type="Proteomes" id="UP001432059">
    <property type="component" value="Chromosome"/>
</dbReference>
<sequence>MSLALFKILNLIPKLIDKIGIEYTKRLLKSKGQVHSSLDIGKNTHLQIHPKIKNLTIKENVRWKTNNAIRMYEGATLIFEKDVYFSDYVSINCLDKIIVGENSWIGEGSKLYDHNHAFVTEPEYKWKVREFETAPIIIGKNVKIYSNVTILKGVTIGDNCIIGANVTLYKDIPANSIVINKSENIVKNIFEFKKGKSEKN</sequence>
<gene>
    <name evidence="1" type="ORF">BPO_1796</name>
</gene>
<dbReference type="KEGG" id="bpor:BPO_1796"/>
<keyword evidence="2" id="KW-1185">Reference proteome</keyword>
<reference evidence="1" key="1">
    <citation type="submission" date="2023-10" db="EMBL/GenBank/DDBJ databases">
        <title>Characterization and whole genome sequencing of a novel strain of Bergeyella porcorum QD2021 isolated from pig.</title>
        <authorList>
            <person name="Liu G."/>
            <person name="Chen C."/>
            <person name="Han X."/>
        </authorList>
    </citation>
    <scope>NUCLEOTIDE SEQUENCE</scope>
    <source>
        <strain evidence="1">QD2021</strain>
    </source>
</reference>
<organism evidence="1 2">
    <name type="scientific">Bergeyella porcorum</name>
    <dbReference type="NCBI Taxonomy" id="1735111"/>
    <lineage>
        <taxon>Bacteria</taxon>
        <taxon>Pseudomonadati</taxon>
        <taxon>Bacteroidota</taxon>
        <taxon>Flavobacteriia</taxon>
        <taxon>Flavobacteriales</taxon>
        <taxon>Weeksellaceae</taxon>
        <taxon>Bergeyella</taxon>
    </lineage>
</organism>
<proteinExistence type="predicted"/>
<dbReference type="InterPro" id="IPR051159">
    <property type="entry name" value="Hexapeptide_acetyltransf"/>
</dbReference>
<dbReference type="PANTHER" id="PTHR23416:SF78">
    <property type="entry name" value="LIPOPOLYSACCHARIDE BIOSYNTHESIS O-ACETYL TRANSFERASE WBBJ-RELATED"/>
    <property type="match status" value="1"/>
</dbReference>
<dbReference type="InterPro" id="IPR011004">
    <property type="entry name" value="Trimer_LpxA-like_sf"/>
</dbReference>
<dbReference type="AlphaFoldDB" id="A0AAU0F2M4"/>
<dbReference type="SUPFAM" id="SSF51161">
    <property type="entry name" value="Trimeric LpxA-like enzymes"/>
    <property type="match status" value="1"/>
</dbReference>
<dbReference type="CDD" id="cd04647">
    <property type="entry name" value="LbH_MAT_like"/>
    <property type="match status" value="1"/>
</dbReference>
<dbReference type="Gene3D" id="2.160.10.10">
    <property type="entry name" value="Hexapeptide repeat proteins"/>
    <property type="match status" value="1"/>
</dbReference>
<evidence type="ECO:0000313" key="1">
    <source>
        <dbReference type="EMBL" id="WOC52443.1"/>
    </source>
</evidence>
<protein>
    <submittedName>
        <fullName evidence="1">Acetyltransferase (Isoleucine patch superfamily)</fullName>
    </submittedName>
</protein>
<name>A0AAU0F2M4_9FLAO</name>
<accession>A0AAU0F2M4</accession>
<dbReference type="Pfam" id="PF00132">
    <property type="entry name" value="Hexapep"/>
    <property type="match status" value="1"/>
</dbReference>
<dbReference type="PANTHER" id="PTHR23416">
    <property type="entry name" value="SIALIC ACID SYNTHASE-RELATED"/>
    <property type="match status" value="1"/>
</dbReference>
<dbReference type="RefSeq" id="WP_327983847.1">
    <property type="nucleotide sequence ID" value="NZ_CP136426.1"/>
</dbReference>
<dbReference type="EMBL" id="CP136426">
    <property type="protein sequence ID" value="WOC52443.1"/>
    <property type="molecule type" value="Genomic_DNA"/>
</dbReference>
<evidence type="ECO:0000313" key="2">
    <source>
        <dbReference type="Proteomes" id="UP001432059"/>
    </source>
</evidence>
<dbReference type="InterPro" id="IPR001451">
    <property type="entry name" value="Hexapep"/>
</dbReference>